<dbReference type="Pfam" id="PF13970">
    <property type="entry name" value="DUF4221"/>
    <property type="match status" value="1"/>
</dbReference>
<dbReference type="Proteomes" id="UP000292209">
    <property type="component" value="Unassembled WGS sequence"/>
</dbReference>
<evidence type="ECO:0000313" key="1">
    <source>
        <dbReference type="EMBL" id="RZS96106.1"/>
    </source>
</evidence>
<dbReference type="EMBL" id="SGXG01000001">
    <property type="protein sequence ID" value="RZS96106.1"/>
    <property type="molecule type" value="Genomic_DNA"/>
</dbReference>
<organism evidence="1 2">
    <name type="scientific">Cecembia calidifontis</name>
    <dbReference type="NCBI Taxonomy" id="1187080"/>
    <lineage>
        <taxon>Bacteria</taxon>
        <taxon>Pseudomonadati</taxon>
        <taxon>Bacteroidota</taxon>
        <taxon>Cytophagia</taxon>
        <taxon>Cytophagales</taxon>
        <taxon>Cyclobacteriaceae</taxon>
        <taxon>Cecembia</taxon>
    </lineage>
</organism>
<evidence type="ECO:0000313" key="2">
    <source>
        <dbReference type="Proteomes" id="UP000292209"/>
    </source>
</evidence>
<gene>
    <name evidence="1" type="ORF">BC751_1663</name>
</gene>
<accession>A0A4Q7P7I8</accession>
<reference evidence="1 2" key="1">
    <citation type="submission" date="2019-02" db="EMBL/GenBank/DDBJ databases">
        <title>Genomic Encyclopedia of Archaeal and Bacterial Type Strains, Phase II (KMG-II): from individual species to whole genera.</title>
        <authorList>
            <person name="Goeker M."/>
        </authorList>
    </citation>
    <scope>NUCLEOTIDE SEQUENCE [LARGE SCALE GENOMIC DNA]</scope>
    <source>
        <strain evidence="1 2">DSM 21411</strain>
    </source>
</reference>
<sequence length="389" mass="44842">MLLPILIFSLLNLNCSGEANNKDNRQFVASGEYRIDLDQFTSPVEEYFQFVPSWRGNDAIAFHIRKKGEIKLYDLKSGKLTESLKYADDGPNAFQNIYDFHIHDEDHIFLNRKYHYKTHLVNKDFELKKTYGFLEPGTKLDPSSGIPLASDTFLPIFDHNKIIKKNKNGFIVSGFADVNRSSPKAFAVNCLLVEVNEKTGEIKRLLGYPLKMKGKAWGTFHGNLYTFHSELTDMFYLSFAADEELYLAENGLNILNSFEAKPTGFKPIKPIPPSAANSDKAYLNHYNEQYIFGSVLYDEYRDLVYRIALEPNPDYGDVFVKDPLYRPRNMVVMAFDPDQDYKKVAEMRLVQSGKGVYLDRCFVNEKGLNITYVDLENEDKLYFKTFLVE</sequence>
<dbReference type="InterPro" id="IPR025316">
    <property type="entry name" value="DUF4221"/>
</dbReference>
<comment type="caution">
    <text evidence="1">The sequence shown here is derived from an EMBL/GenBank/DDBJ whole genome shotgun (WGS) entry which is preliminary data.</text>
</comment>
<keyword evidence="2" id="KW-1185">Reference proteome</keyword>
<dbReference type="OrthoDB" id="826163at2"/>
<dbReference type="AlphaFoldDB" id="A0A4Q7P7I8"/>
<proteinExistence type="predicted"/>
<protein>
    <submittedName>
        <fullName evidence="1">Uncharacterized protein DUF4221</fullName>
    </submittedName>
</protein>
<name>A0A4Q7P7I8_9BACT</name>